<comment type="cofactor">
    <cofactor evidence="1 6">
        <name>pyridoxal 5'-phosphate</name>
        <dbReference type="ChEBI" id="CHEBI:597326"/>
    </cofactor>
</comment>
<dbReference type="InterPro" id="IPR015421">
    <property type="entry name" value="PyrdxlP-dep_Trfase_major"/>
</dbReference>
<feature type="compositionally biased region" description="Basic and acidic residues" evidence="7">
    <location>
        <begin position="302"/>
        <end position="316"/>
    </location>
</feature>
<dbReference type="Pfam" id="PF00282">
    <property type="entry name" value="Pyridoxal_deC"/>
    <property type="match status" value="2"/>
</dbReference>
<dbReference type="InterPro" id="IPR002129">
    <property type="entry name" value="PyrdxlP-dep_de-COase"/>
</dbReference>
<evidence type="ECO:0000256" key="8">
    <source>
        <dbReference type="SAM" id="Phobius"/>
    </source>
</evidence>
<dbReference type="SUPFAM" id="SSF53383">
    <property type="entry name" value="PLP-dependent transferases"/>
    <property type="match status" value="1"/>
</dbReference>
<comment type="caution">
    <text evidence="9">The sequence shown here is derived from an EMBL/GenBank/DDBJ whole genome shotgun (WGS) entry which is preliminary data.</text>
</comment>
<feature type="region of interest" description="Disordered" evidence="7">
    <location>
        <begin position="359"/>
        <end position="429"/>
    </location>
</feature>
<protein>
    <recommendedName>
        <fullName evidence="11">Glutamate decarboxylase</fullName>
    </recommendedName>
</protein>
<feature type="region of interest" description="Disordered" evidence="7">
    <location>
        <begin position="302"/>
        <end position="331"/>
    </location>
</feature>
<evidence type="ECO:0000256" key="2">
    <source>
        <dbReference type="ARBA" id="ARBA00009533"/>
    </source>
</evidence>
<evidence type="ECO:0000313" key="10">
    <source>
        <dbReference type="Proteomes" id="UP001530293"/>
    </source>
</evidence>
<keyword evidence="8" id="KW-0812">Transmembrane</keyword>
<evidence type="ECO:0000256" key="5">
    <source>
        <dbReference type="ARBA" id="ARBA00023239"/>
    </source>
</evidence>
<keyword evidence="8" id="KW-0472">Membrane</keyword>
<reference evidence="9 10" key="1">
    <citation type="submission" date="2024-10" db="EMBL/GenBank/DDBJ databases">
        <title>Updated reference genomes for cyclostephanoid diatoms.</title>
        <authorList>
            <person name="Roberts W.R."/>
            <person name="Alverson A.J."/>
        </authorList>
    </citation>
    <scope>NUCLEOTIDE SEQUENCE [LARGE SCALE GENOMIC DNA]</scope>
    <source>
        <strain evidence="9 10">AJA232-27</strain>
    </source>
</reference>
<dbReference type="GO" id="GO:0016831">
    <property type="term" value="F:carboxy-lyase activity"/>
    <property type="evidence" value="ECO:0007669"/>
    <property type="project" value="UniProtKB-KW"/>
</dbReference>
<keyword evidence="10" id="KW-1185">Reference proteome</keyword>
<evidence type="ECO:0000256" key="7">
    <source>
        <dbReference type="SAM" id="MobiDB-lite"/>
    </source>
</evidence>
<feature type="compositionally biased region" description="Basic and acidic residues" evidence="7">
    <location>
        <begin position="393"/>
        <end position="409"/>
    </location>
</feature>
<evidence type="ECO:0000256" key="6">
    <source>
        <dbReference type="PIRSR" id="PIRSR602129-50"/>
    </source>
</evidence>
<evidence type="ECO:0000256" key="3">
    <source>
        <dbReference type="ARBA" id="ARBA00022793"/>
    </source>
</evidence>
<dbReference type="Proteomes" id="UP001530293">
    <property type="component" value="Unassembled WGS sequence"/>
</dbReference>
<evidence type="ECO:0008006" key="11">
    <source>
        <dbReference type="Google" id="ProtNLM"/>
    </source>
</evidence>
<dbReference type="InterPro" id="IPR015424">
    <property type="entry name" value="PyrdxlP-dep_Trfase"/>
</dbReference>
<proteinExistence type="inferred from homology"/>
<evidence type="ECO:0000256" key="4">
    <source>
        <dbReference type="ARBA" id="ARBA00022898"/>
    </source>
</evidence>
<feature type="compositionally biased region" description="Basic and acidic residues" evidence="7">
    <location>
        <begin position="376"/>
        <end position="385"/>
    </location>
</feature>
<dbReference type="EMBL" id="JALLBG020000256">
    <property type="protein sequence ID" value="KAL3757634.1"/>
    <property type="molecule type" value="Genomic_DNA"/>
</dbReference>
<dbReference type="Gene3D" id="3.90.1150.170">
    <property type="match status" value="1"/>
</dbReference>
<feature type="transmembrane region" description="Helical" evidence="8">
    <location>
        <begin position="19"/>
        <end position="40"/>
    </location>
</feature>
<comment type="similarity">
    <text evidence="2">Belongs to the group II decarboxylase family.</text>
</comment>
<organism evidence="9 10">
    <name type="scientific">Discostella pseudostelligera</name>
    <dbReference type="NCBI Taxonomy" id="259834"/>
    <lineage>
        <taxon>Eukaryota</taxon>
        <taxon>Sar</taxon>
        <taxon>Stramenopiles</taxon>
        <taxon>Ochrophyta</taxon>
        <taxon>Bacillariophyta</taxon>
        <taxon>Coscinodiscophyceae</taxon>
        <taxon>Thalassiosirophycidae</taxon>
        <taxon>Stephanodiscales</taxon>
        <taxon>Stephanodiscaceae</taxon>
        <taxon>Discostella</taxon>
    </lineage>
</organism>
<dbReference type="Gene3D" id="3.90.1150.10">
    <property type="entry name" value="Aspartate Aminotransferase, domain 1"/>
    <property type="match status" value="1"/>
</dbReference>
<dbReference type="PANTHER" id="PTHR45677:SF8">
    <property type="entry name" value="CYSTEINE SULFINIC ACID DECARBOXYLASE"/>
    <property type="match status" value="1"/>
</dbReference>
<evidence type="ECO:0000313" key="9">
    <source>
        <dbReference type="EMBL" id="KAL3757634.1"/>
    </source>
</evidence>
<keyword evidence="5" id="KW-0456">Lyase</keyword>
<feature type="compositionally biased region" description="Low complexity" evidence="7">
    <location>
        <begin position="413"/>
        <end position="423"/>
    </location>
</feature>
<gene>
    <name evidence="9" type="ORF">ACHAWU_009479</name>
</gene>
<dbReference type="InterPro" id="IPR015422">
    <property type="entry name" value="PyrdxlP-dep_Trfase_small"/>
</dbReference>
<feature type="modified residue" description="N6-(pyridoxal phosphate)lysine" evidence="6">
    <location>
        <position position="603"/>
    </location>
</feature>
<keyword evidence="8" id="KW-1133">Transmembrane helix</keyword>
<keyword evidence="4 6" id="KW-0663">Pyridoxal phosphate</keyword>
<evidence type="ECO:0000256" key="1">
    <source>
        <dbReference type="ARBA" id="ARBA00001933"/>
    </source>
</evidence>
<dbReference type="Gene3D" id="3.40.640.10">
    <property type="entry name" value="Type I PLP-dependent aspartate aminotransferase-like (Major domain)"/>
    <property type="match status" value="1"/>
</dbReference>
<feature type="compositionally biased region" description="Acidic residues" evidence="7">
    <location>
        <begin position="320"/>
        <end position="331"/>
    </location>
</feature>
<dbReference type="PANTHER" id="PTHR45677">
    <property type="entry name" value="GLUTAMATE DECARBOXYLASE-RELATED"/>
    <property type="match status" value="1"/>
</dbReference>
<accession>A0ABD3M4I0</accession>
<sequence>MTIMCIDQQNNSMHISLSLHGLIGIVLLACGLGGIVGFILGRRKGKRSSACMTSLLWENSKKDGGFSAAGDDGIYLPRDREQLVQQQQKNNQQSALCTTQQTINEEDNSNDVIEVDGPTLVLRGSLKLMASQWGGAGGGVNNSSRNNNTESNSVTTKNAKVVKYLSPERMTELLFSKVTTMRGVVVADAFQTLRLDDYDDEGDTIETKYHLHEPSSSSTTTIIQQPEAFVHLLSLIQKYSVNTSHPYFFNQLFGALDPIALAAEIVALSVNTSVYTYETAPVFTLLEREVMGQIGKLVFERRGSTTTSLEEKHEQPDNGNAEEEEEEEEFVGEGLMIPGGSLANLTAMHAARHRWKVRNGYTRRKQEQQQVGAYNEDNHRPHRSFDEDDDVEEEKKVEDSSCHDTDVRHYSRRSPPASSSSVSTHYDYTQPGLPPLPDLVALVSSEAHYSFAKSARILGLREDDLIVIPTHSDGRMDVKALAKKLEELEFEVGCSSSSSRVLASEMSIRVRVPFFVACTAGSTVRGSFDEIADIVKVCREYEARGCSSSSMQQQQHHHQRSIWVHVDGAWGGSAIFSSRPSVRSVTHMDEIRHADSFTFNPHKMLGAPQQTTAFIVRHRNALRDANAAGAKYLFDPRKNGAEYDLGDLSYTCGRRTDAVKLWAMWKYYGRTGLGCRVDQKVDELALFVEEMHKRPSFALACKPWPFNVNFFYFPPRIRRVLEARGVIPRHSLDRDRMAASSLLTLPTSQYGEDESIDDYIQIPDDIAKDLANVSVMLKLRMHEAGEMIIPYQPLSNQTADCFRLVLAGKKSFGLDDIRHVLDTMEKYGADL</sequence>
<name>A0ABD3M4I0_9STRA</name>
<keyword evidence="3" id="KW-0210">Decarboxylase</keyword>
<dbReference type="AlphaFoldDB" id="A0ABD3M4I0"/>